<dbReference type="InterPro" id="IPR003140">
    <property type="entry name" value="PLipase/COase/thioEstase"/>
</dbReference>
<dbReference type="PANTHER" id="PTHR43037:SF1">
    <property type="entry name" value="BLL1128 PROTEIN"/>
    <property type="match status" value="1"/>
</dbReference>
<dbReference type="InterPro" id="IPR050955">
    <property type="entry name" value="Plant_Biomass_Hydrol_Est"/>
</dbReference>
<dbReference type="Gene3D" id="3.40.50.1820">
    <property type="entry name" value="alpha/beta hydrolase"/>
    <property type="match status" value="1"/>
</dbReference>
<evidence type="ECO:0000313" key="4">
    <source>
        <dbReference type="Proteomes" id="UP001519308"/>
    </source>
</evidence>
<dbReference type="SUPFAM" id="SSF53474">
    <property type="entry name" value="alpha/beta-Hydrolases"/>
    <property type="match status" value="1"/>
</dbReference>
<feature type="domain" description="Phospholipase/carboxylesterase/thioesterase" evidence="2">
    <location>
        <begin position="218"/>
        <end position="317"/>
    </location>
</feature>
<comment type="caution">
    <text evidence="3">The sequence shown here is derived from an EMBL/GenBank/DDBJ whole genome shotgun (WGS) entry which is preliminary data.</text>
</comment>
<keyword evidence="1" id="KW-0732">Signal</keyword>
<dbReference type="Proteomes" id="UP001519308">
    <property type="component" value="Unassembled WGS sequence"/>
</dbReference>
<sequence length="335" mass="39390">MKYKSFDEVERVYSKLYREEKYKETLEILENIKILMSEDEIKRNYYNIMIDKARSLFRCNLHDEALDIIDSLINSGYMCPLWKFSPLNNNPRYKDLKAKNDLLRRAAEKEEELKYKVYVPQGYVKEKQYPLFISLHGDGEDAEYHNRFWEPEFLLKRGFVVVVPQSSQRIAHNSYVWNIKELYFQYEMEENTCDIEYFEMYSSMREELKRCYDSISKEYSIDHEKIIIGGFSGGAHAAIDMALSDRIPIKGAILLCSQKPTSFTVESAKNAAEKHIKWVFMEGEKDAPVQDVEEMIETLNNFGGSCNYIINHGVGHWYPEDLENKLDKALGFILN</sequence>
<name>A0ABS4K114_9CLOT</name>
<dbReference type="PANTHER" id="PTHR43037">
    <property type="entry name" value="UNNAMED PRODUCT-RELATED"/>
    <property type="match status" value="1"/>
</dbReference>
<gene>
    <name evidence="3" type="ORF">J2Z44_001268</name>
</gene>
<accession>A0ABS4K114</accession>
<keyword evidence="4" id="KW-1185">Reference proteome</keyword>
<dbReference type="RefSeq" id="WP_021283598.1">
    <property type="nucleotide sequence ID" value="NZ_JAGGLL010000008.1"/>
</dbReference>
<protein>
    <submittedName>
        <fullName evidence="3">Esterase</fullName>
    </submittedName>
</protein>
<dbReference type="Pfam" id="PF02230">
    <property type="entry name" value="Abhydrolase_2"/>
    <property type="match status" value="1"/>
</dbReference>
<dbReference type="EMBL" id="JAGGLL010000008">
    <property type="protein sequence ID" value="MBP2021472.1"/>
    <property type="molecule type" value="Genomic_DNA"/>
</dbReference>
<organism evidence="3 4">
    <name type="scientific">Clostridium punense</name>
    <dbReference type="NCBI Taxonomy" id="1054297"/>
    <lineage>
        <taxon>Bacteria</taxon>
        <taxon>Bacillati</taxon>
        <taxon>Bacillota</taxon>
        <taxon>Clostridia</taxon>
        <taxon>Eubacteriales</taxon>
        <taxon>Clostridiaceae</taxon>
        <taxon>Clostridium</taxon>
    </lineage>
</organism>
<reference evidence="3 4" key="1">
    <citation type="submission" date="2021-03" db="EMBL/GenBank/DDBJ databases">
        <title>Genomic Encyclopedia of Type Strains, Phase IV (KMG-IV): sequencing the most valuable type-strain genomes for metagenomic binning, comparative biology and taxonomic classification.</title>
        <authorList>
            <person name="Goeker M."/>
        </authorList>
    </citation>
    <scope>NUCLEOTIDE SEQUENCE [LARGE SCALE GENOMIC DNA]</scope>
    <source>
        <strain evidence="3 4">DSM 28650</strain>
    </source>
</reference>
<evidence type="ECO:0000313" key="3">
    <source>
        <dbReference type="EMBL" id="MBP2021472.1"/>
    </source>
</evidence>
<proteinExistence type="predicted"/>
<evidence type="ECO:0000256" key="1">
    <source>
        <dbReference type="ARBA" id="ARBA00022729"/>
    </source>
</evidence>
<dbReference type="InterPro" id="IPR029058">
    <property type="entry name" value="AB_hydrolase_fold"/>
</dbReference>
<evidence type="ECO:0000259" key="2">
    <source>
        <dbReference type="Pfam" id="PF02230"/>
    </source>
</evidence>